<evidence type="ECO:0000256" key="8">
    <source>
        <dbReference type="ARBA" id="ARBA00023157"/>
    </source>
</evidence>
<evidence type="ECO:0000256" key="9">
    <source>
        <dbReference type="ARBA" id="ARBA00023284"/>
    </source>
</evidence>
<evidence type="ECO:0000313" key="12">
    <source>
        <dbReference type="EMBL" id="MFD2905078.1"/>
    </source>
</evidence>
<evidence type="ECO:0000256" key="1">
    <source>
        <dbReference type="ARBA" id="ARBA00004141"/>
    </source>
</evidence>
<dbReference type="Pfam" id="PF13462">
    <property type="entry name" value="Thioredoxin_4"/>
    <property type="match status" value="1"/>
</dbReference>
<dbReference type="InterPro" id="IPR012336">
    <property type="entry name" value="Thioredoxin-like_fold"/>
</dbReference>
<feature type="transmembrane region" description="Helical" evidence="10">
    <location>
        <begin position="183"/>
        <end position="207"/>
    </location>
</feature>
<dbReference type="Proteomes" id="UP001597509">
    <property type="component" value="Unassembled WGS sequence"/>
</dbReference>
<dbReference type="InterPro" id="IPR038354">
    <property type="entry name" value="VKOR_sf"/>
</dbReference>
<dbReference type="CDD" id="cd12921">
    <property type="entry name" value="VKOR_4"/>
    <property type="match status" value="1"/>
</dbReference>
<feature type="domain" description="Peptidase C39" evidence="11">
    <location>
        <begin position="9"/>
        <end position="133"/>
    </location>
</feature>
<feature type="transmembrane region" description="Helical" evidence="10">
    <location>
        <begin position="271"/>
        <end position="290"/>
    </location>
</feature>
<evidence type="ECO:0000256" key="4">
    <source>
        <dbReference type="ARBA" id="ARBA00022719"/>
    </source>
</evidence>
<gene>
    <name evidence="12" type="ORF">ACFS6I_14140</name>
</gene>
<keyword evidence="9" id="KW-0676">Redox-active center</keyword>
<evidence type="ECO:0000313" key="13">
    <source>
        <dbReference type="Proteomes" id="UP001597509"/>
    </source>
</evidence>
<dbReference type="RefSeq" id="WP_380921567.1">
    <property type="nucleotide sequence ID" value="NZ_JBHUPE010000005.1"/>
</dbReference>
<evidence type="ECO:0000256" key="2">
    <source>
        <dbReference type="ARBA" id="ARBA00006214"/>
    </source>
</evidence>
<dbReference type="Gene3D" id="3.90.70.10">
    <property type="entry name" value="Cysteine proteinases"/>
    <property type="match status" value="1"/>
</dbReference>
<keyword evidence="7 10" id="KW-0472">Membrane</keyword>
<feature type="transmembrane region" description="Helical" evidence="10">
    <location>
        <begin position="302"/>
        <end position="321"/>
    </location>
</feature>
<organism evidence="12 13">
    <name type="scientific">Sphingobacterium anhuiense</name>
    <dbReference type="NCBI Taxonomy" id="493780"/>
    <lineage>
        <taxon>Bacteria</taxon>
        <taxon>Pseudomonadati</taxon>
        <taxon>Bacteroidota</taxon>
        <taxon>Sphingobacteriia</taxon>
        <taxon>Sphingobacteriales</taxon>
        <taxon>Sphingobacteriaceae</taxon>
        <taxon>Sphingobacterium</taxon>
    </lineage>
</organism>
<proteinExistence type="inferred from homology"/>
<keyword evidence="3 10" id="KW-0812">Transmembrane</keyword>
<dbReference type="PROSITE" id="PS50990">
    <property type="entry name" value="PEPTIDASE_C39"/>
    <property type="match status" value="1"/>
</dbReference>
<keyword evidence="8" id="KW-1015">Disulfide bond</keyword>
<evidence type="ECO:0000256" key="10">
    <source>
        <dbReference type="SAM" id="Phobius"/>
    </source>
</evidence>
<dbReference type="SUPFAM" id="SSF52833">
    <property type="entry name" value="Thioredoxin-like"/>
    <property type="match status" value="1"/>
</dbReference>
<evidence type="ECO:0000256" key="7">
    <source>
        <dbReference type="ARBA" id="ARBA00023136"/>
    </source>
</evidence>
<dbReference type="InterPro" id="IPR005074">
    <property type="entry name" value="Peptidase_C39"/>
</dbReference>
<dbReference type="EMBL" id="JBHUPE010000005">
    <property type="protein sequence ID" value="MFD2905078.1"/>
    <property type="molecule type" value="Genomic_DNA"/>
</dbReference>
<comment type="caution">
    <text evidence="12">The sequence shown here is derived from an EMBL/GenBank/DDBJ whole genome shotgun (WGS) entry which is preliminary data.</text>
</comment>
<dbReference type="Gene3D" id="1.20.1440.130">
    <property type="entry name" value="VKOR domain"/>
    <property type="match status" value="1"/>
</dbReference>
<keyword evidence="4" id="KW-0874">Quinone</keyword>
<dbReference type="Gene3D" id="3.40.30.10">
    <property type="entry name" value="Glutaredoxin"/>
    <property type="match status" value="1"/>
</dbReference>
<evidence type="ECO:0000256" key="5">
    <source>
        <dbReference type="ARBA" id="ARBA00022989"/>
    </source>
</evidence>
<feature type="transmembrane region" description="Helical" evidence="10">
    <location>
        <begin position="333"/>
        <end position="354"/>
    </location>
</feature>
<feature type="transmembrane region" description="Helical" evidence="10">
    <location>
        <begin position="156"/>
        <end position="177"/>
    </location>
</feature>
<evidence type="ECO:0000259" key="11">
    <source>
        <dbReference type="PROSITE" id="PS50990"/>
    </source>
</evidence>
<comment type="similarity">
    <text evidence="2">Belongs to the VKOR family.</text>
</comment>
<comment type="subcellular location">
    <subcellularLocation>
        <location evidence="1">Membrane</location>
        <topology evidence="1">Multi-pass membrane protein</topology>
    </subcellularLocation>
</comment>
<reference evidence="13" key="1">
    <citation type="journal article" date="2019" name="Int. J. Syst. Evol. Microbiol.">
        <title>The Global Catalogue of Microorganisms (GCM) 10K type strain sequencing project: providing services to taxonomists for standard genome sequencing and annotation.</title>
        <authorList>
            <consortium name="The Broad Institute Genomics Platform"/>
            <consortium name="The Broad Institute Genome Sequencing Center for Infectious Disease"/>
            <person name="Wu L."/>
            <person name="Ma J."/>
        </authorList>
    </citation>
    <scope>NUCLEOTIDE SEQUENCE [LARGE SCALE GENOMIC DNA]</scope>
    <source>
        <strain evidence="13">KCTC 22209</strain>
    </source>
</reference>
<evidence type="ECO:0000256" key="6">
    <source>
        <dbReference type="ARBA" id="ARBA00023002"/>
    </source>
</evidence>
<accession>A0ABW5YXL6</accession>
<dbReference type="Pfam" id="PF03412">
    <property type="entry name" value="Peptidase_C39"/>
    <property type="match status" value="1"/>
</dbReference>
<keyword evidence="6" id="KW-0560">Oxidoreductase</keyword>
<sequence length="546" mass="61865">MIFFSSIRQLSESNLLHACNYVLNIFSVKNSKYQLNKLIESHLESNSLLAVKDVLLEYGIESVAIRKGDYSYSDFETPFIVSIQQEGWSNANFAVVTETDDQYLYYLEPIKNTIKKISFAEFGNIDKGIILLLDDATKKDEKDYAVNRKDERIQSVIKNIPIYLILFTILISSIDILSKGTSITSWIGLSFLLSSFIGLTISTILLWHEVDAHNPFIKEVCGGSGKKMNCDAVLSSAKVSFLGISWSTWGFAFMATLFFTQIIYAGQLNQLLVSSYISIIVSPYIFFSIYYQGRIVKQWCPLCLVTQIILAVNAIMGFVFISLDYINIYQIDYYSIVTTVFLGLLFLVTSYFAIPILKSANDSRDYAKKWKKLRYNPIIFQAMLDKSEAITVSTENLGILVGNPDATNEIIKVCNPYCGPCSKAHPELDEIIKKNPDVKVRIIFTASGKEEDRATAPVRHLLAIEQQLGNQAVHHALDDWYLAPDKDYEVFAAKYPMNGELKQQSDKIEAMSGWCDKMKIRVTPTVFINGKELPDHYSITDLKNFF</sequence>
<evidence type="ECO:0000256" key="3">
    <source>
        <dbReference type="ARBA" id="ARBA00022692"/>
    </source>
</evidence>
<dbReference type="InterPro" id="IPR036249">
    <property type="entry name" value="Thioredoxin-like_sf"/>
</dbReference>
<name>A0ABW5YXL6_9SPHI</name>
<dbReference type="InterPro" id="IPR012932">
    <property type="entry name" value="VKOR"/>
</dbReference>
<feature type="transmembrane region" description="Helical" evidence="10">
    <location>
        <begin position="246"/>
        <end position="265"/>
    </location>
</feature>
<protein>
    <submittedName>
        <fullName evidence="12">Vitamin K epoxide reductase family protein</fullName>
    </submittedName>
</protein>
<dbReference type="Pfam" id="PF07884">
    <property type="entry name" value="VKOR"/>
    <property type="match status" value="1"/>
</dbReference>
<keyword evidence="5 10" id="KW-1133">Transmembrane helix</keyword>
<keyword evidence="13" id="KW-1185">Reference proteome</keyword>